<gene>
    <name evidence="3" type="ORF">HYPSUDRAFT_744124</name>
</gene>
<dbReference type="AlphaFoldDB" id="A0A0D2NRF1"/>
<dbReference type="EMBL" id="KN817559">
    <property type="protein sequence ID" value="KJA21349.1"/>
    <property type="molecule type" value="Genomic_DNA"/>
</dbReference>
<accession>A0A0D2NRF1</accession>
<dbReference type="Pfam" id="PF20153">
    <property type="entry name" value="DUF6535"/>
    <property type="match status" value="1"/>
</dbReference>
<name>A0A0D2NRF1_HYPSF</name>
<evidence type="ECO:0000313" key="3">
    <source>
        <dbReference type="EMBL" id="KJA21349.1"/>
    </source>
</evidence>
<evidence type="ECO:0000256" key="1">
    <source>
        <dbReference type="SAM" id="Phobius"/>
    </source>
</evidence>
<feature type="domain" description="DUF6535" evidence="2">
    <location>
        <begin position="14"/>
        <end position="165"/>
    </location>
</feature>
<sequence>MWCLEGRSAELVDIRLFSSVVTGFAVESYQELQPDPNADLVQLLARIAARVGALTNSSTLSISPNGIGNPASFSPPSSSIQINIFWFSSLILSLTTVIIGIVSLQWLREHQRYTEPLTSKQALAIFHLRAASLKKWHVPHIFSFLPLLLQAAVILFFAGLVEFLLSLNRMVVIPAILLMGLSILFLIATTILPTLQLLAANIFVLSNGSLPSQCAYKSPQSWIFRRIFLIGTHIPVLETFAMASPSYHCL</sequence>
<keyword evidence="4" id="KW-1185">Reference proteome</keyword>
<evidence type="ECO:0000313" key="4">
    <source>
        <dbReference type="Proteomes" id="UP000054270"/>
    </source>
</evidence>
<dbReference type="Proteomes" id="UP000054270">
    <property type="component" value="Unassembled WGS sequence"/>
</dbReference>
<dbReference type="OrthoDB" id="3235960at2759"/>
<feature type="transmembrane region" description="Helical" evidence="1">
    <location>
        <begin position="172"/>
        <end position="192"/>
    </location>
</feature>
<keyword evidence="1" id="KW-1133">Transmembrane helix</keyword>
<keyword evidence="1" id="KW-0812">Transmembrane</keyword>
<feature type="transmembrane region" description="Helical" evidence="1">
    <location>
        <begin position="84"/>
        <end position="107"/>
    </location>
</feature>
<keyword evidence="1" id="KW-0472">Membrane</keyword>
<evidence type="ECO:0000259" key="2">
    <source>
        <dbReference type="Pfam" id="PF20153"/>
    </source>
</evidence>
<dbReference type="InterPro" id="IPR045338">
    <property type="entry name" value="DUF6535"/>
</dbReference>
<organism evidence="3 4">
    <name type="scientific">Hypholoma sublateritium (strain FD-334 SS-4)</name>
    <dbReference type="NCBI Taxonomy" id="945553"/>
    <lineage>
        <taxon>Eukaryota</taxon>
        <taxon>Fungi</taxon>
        <taxon>Dikarya</taxon>
        <taxon>Basidiomycota</taxon>
        <taxon>Agaricomycotina</taxon>
        <taxon>Agaricomycetes</taxon>
        <taxon>Agaricomycetidae</taxon>
        <taxon>Agaricales</taxon>
        <taxon>Agaricineae</taxon>
        <taxon>Strophariaceae</taxon>
        <taxon>Hypholoma</taxon>
    </lineage>
</organism>
<proteinExistence type="predicted"/>
<reference evidence="4" key="1">
    <citation type="submission" date="2014-04" db="EMBL/GenBank/DDBJ databases">
        <title>Evolutionary Origins and Diversification of the Mycorrhizal Mutualists.</title>
        <authorList>
            <consortium name="DOE Joint Genome Institute"/>
            <consortium name="Mycorrhizal Genomics Consortium"/>
            <person name="Kohler A."/>
            <person name="Kuo A."/>
            <person name="Nagy L.G."/>
            <person name="Floudas D."/>
            <person name="Copeland A."/>
            <person name="Barry K.W."/>
            <person name="Cichocki N."/>
            <person name="Veneault-Fourrey C."/>
            <person name="LaButti K."/>
            <person name="Lindquist E.A."/>
            <person name="Lipzen A."/>
            <person name="Lundell T."/>
            <person name="Morin E."/>
            <person name="Murat C."/>
            <person name="Riley R."/>
            <person name="Ohm R."/>
            <person name="Sun H."/>
            <person name="Tunlid A."/>
            <person name="Henrissat B."/>
            <person name="Grigoriev I.V."/>
            <person name="Hibbett D.S."/>
            <person name="Martin F."/>
        </authorList>
    </citation>
    <scope>NUCLEOTIDE SEQUENCE [LARGE SCALE GENOMIC DNA]</scope>
    <source>
        <strain evidence="4">FD-334 SS-4</strain>
    </source>
</reference>
<protein>
    <recommendedName>
        <fullName evidence="2">DUF6535 domain-containing protein</fullName>
    </recommendedName>
</protein>
<feature type="transmembrane region" description="Helical" evidence="1">
    <location>
        <begin position="141"/>
        <end position="165"/>
    </location>
</feature>
<dbReference type="OMA" id="LSAIWIN"/>